<dbReference type="AlphaFoldDB" id="A0A9W4UHY8"/>
<dbReference type="GO" id="GO:0004842">
    <property type="term" value="F:ubiquitin-protein transferase activity"/>
    <property type="evidence" value="ECO:0007669"/>
    <property type="project" value="TreeGrafter"/>
</dbReference>
<dbReference type="Pfam" id="PF01485">
    <property type="entry name" value="IBR"/>
    <property type="match status" value="1"/>
</dbReference>
<dbReference type="PROSITE" id="PS51873">
    <property type="entry name" value="TRIAD"/>
    <property type="match status" value="1"/>
</dbReference>
<dbReference type="GO" id="GO:0043130">
    <property type="term" value="F:ubiquitin binding"/>
    <property type="evidence" value="ECO:0007669"/>
    <property type="project" value="TreeGrafter"/>
</dbReference>
<keyword evidence="5" id="KW-0863">Zinc-finger</keyword>
<evidence type="ECO:0000256" key="7">
    <source>
        <dbReference type="ARBA" id="ARBA00022833"/>
    </source>
</evidence>
<protein>
    <recommendedName>
        <fullName evidence="9">RING-type domain-containing protein</fullName>
    </recommendedName>
</protein>
<dbReference type="GO" id="GO:0008270">
    <property type="term" value="F:zinc ion binding"/>
    <property type="evidence" value="ECO:0007669"/>
    <property type="project" value="UniProtKB-KW"/>
</dbReference>
<evidence type="ECO:0000256" key="1">
    <source>
        <dbReference type="ARBA" id="ARBA00004906"/>
    </source>
</evidence>
<keyword evidence="11" id="KW-1185">Reference proteome</keyword>
<dbReference type="Proteomes" id="UP001152607">
    <property type="component" value="Unassembled WGS sequence"/>
</dbReference>
<dbReference type="PANTHER" id="PTHR22770:SF13">
    <property type="entry name" value="RING-TYPE DOMAIN-CONTAINING PROTEIN"/>
    <property type="match status" value="1"/>
</dbReference>
<evidence type="ECO:0000313" key="10">
    <source>
        <dbReference type="EMBL" id="CAI6336893.1"/>
    </source>
</evidence>
<feature type="domain" description="RING-type" evidence="9">
    <location>
        <begin position="123"/>
        <end position="333"/>
    </location>
</feature>
<dbReference type="PANTHER" id="PTHR22770">
    <property type="entry name" value="UBIQUITIN CONJUGATING ENZYME 7 INTERACTING PROTEIN-RELATED"/>
    <property type="match status" value="1"/>
</dbReference>
<keyword evidence="6" id="KW-0833">Ubl conjugation pathway</keyword>
<evidence type="ECO:0000256" key="6">
    <source>
        <dbReference type="ARBA" id="ARBA00022786"/>
    </source>
</evidence>
<dbReference type="SUPFAM" id="SSF57850">
    <property type="entry name" value="RING/U-box"/>
    <property type="match status" value="1"/>
</dbReference>
<dbReference type="GO" id="GO:0000151">
    <property type="term" value="C:ubiquitin ligase complex"/>
    <property type="evidence" value="ECO:0007669"/>
    <property type="project" value="TreeGrafter"/>
</dbReference>
<keyword evidence="7" id="KW-0862">Zinc</keyword>
<evidence type="ECO:0000256" key="8">
    <source>
        <dbReference type="SAM" id="MobiDB-lite"/>
    </source>
</evidence>
<keyword evidence="3" id="KW-0479">Metal-binding</keyword>
<evidence type="ECO:0000313" key="11">
    <source>
        <dbReference type="Proteomes" id="UP001152607"/>
    </source>
</evidence>
<evidence type="ECO:0000256" key="4">
    <source>
        <dbReference type="ARBA" id="ARBA00022737"/>
    </source>
</evidence>
<dbReference type="Gene3D" id="1.20.120.1750">
    <property type="match status" value="1"/>
</dbReference>
<keyword evidence="2" id="KW-0808">Transferase</keyword>
<evidence type="ECO:0000259" key="9">
    <source>
        <dbReference type="PROSITE" id="PS51873"/>
    </source>
</evidence>
<dbReference type="GO" id="GO:0043161">
    <property type="term" value="P:proteasome-mediated ubiquitin-dependent protein catabolic process"/>
    <property type="evidence" value="ECO:0007669"/>
    <property type="project" value="TreeGrafter"/>
</dbReference>
<comment type="pathway">
    <text evidence="1">Protein modification; protein ubiquitination.</text>
</comment>
<sequence length="333" mass="37249">MRAQAKSKTIHYILPQPQQQEPLFHLYLTLTSLDSFTVLAIRLSGNSIPHFVLHMVPTASQLPAKKRKQPTMANVGRHLTVDEPPHGQPSPAVGQPSVSQQASELNQNFEPETQPSELGEHMQLLKCEYCDDDISPDLVGHADLCKYFRRTCTGCFVNMVRAKIHNGNLEESGEACPHSCGFVISFAQLQQVLPRTTFVQLDNALLNHHLRSSDSYMDCNKCGKAFSIEGYGAGQSSLQSNMKIKATCPDPRCSHEHCFSCRRQWHGHTACNTIKTSEEMETEKMLKKMGAKPCPSCGIFIRKKGGCDHMHCSKCRTHFSWHTLAIFPGTARR</sequence>
<feature type="compositionally biased region" description="Polar residues" evidence="8">
    <location>
        <begin position="96"/>
        <end position="113"/>
    </location>
</feature>
<dbReference type="GO" id="GO:0097039">
    <property type="term" value="P:protein linear polyubiquitination"/>
    <property type="evidence" value="ECO:0007669"/>
    <property type="project" value="TreeGrafter"/>
</dbReference>
<dbReference type="InterPro" id="IPR044066">
    <property type="entry name" value="TRIAD_supradom"/>
</dbReference>
<comment type="caution">
    <text evidence="10">The sequence shown here is derived from an EMBL/GenBank/DDBJ whole genome shotgun (WGS) entry which is preliminary data.</text>
</comment>
<reference evidence="10" key="1">
    <citation type="submission" date="2023-01" db="EMBL/GenBank/DDBJ databases">
        <authorList>
            <person name="Van Ghelder C."/>
            <person name="Rancurel C."/>
        </authorList>
    </citation>
    <scope>NUCLEOTIDE SEQUENCE</scope>
    <source>
        <strain evidence="10">CNCM I-4278</strain>
    </source>
</reference>
<feature type="region of interest" description="Disordered" evidence="8">
    <location>
        <begin position="79"/>
        <end position="113"/>
    </location>
</feature>
<dbReference type="InterPro" id="IPR051628">
    <property type="entry name" value="LUBAC_E3_Ligases"/>
</dbReference>
<dbReference type="OrthoDB" id="1431934at2759"/>
<dbReference type="EMBL" id="CAOQHR010000007">
    <property type="protein sequence ID" value="CAI6336893.1"/>
    <property type="molecule type" value="Genomic_DNA"/>
</dbReference>
<gene>
    <name evidence="10" type="ORF">PDIGIT_LOCUS9999</name>
</gene>
<organism evidence="10 11">
    <name type="scientific">Periconia digitata</name>
    <dbReference type="NCBI Taxonomy" id="1303443"/>
    <lineage>
        <taxon>Eukaryota</taxon>
        <taxon>Fungi</taxon>
        <taxon>Dikarya</taxon>
        <taxon>Ascomycota</taxon>
        <taxon>Pezizomycotina</taxon>
        <taxon>Dothideomycetes</taxon>
        <taxon>Pleosporomycetidae</taxon>
        <taxon>Pleosporales</taxon>
        <taxon>Massarineae</taxon>
        <taxon>Periconiaceae</taxon>
        <taxon>Periconia</taxon>
    </lineage>
</organism>
<evidence type="ECO:0000256" key="2">
    <source>
        <dbReference type="ARBA" id="ARBA00022679"/>
    </source>
</evidence>
<dbReference type="Pfam" id="PF22191">
    <property type="entry name" value="IBR_1"/>
    <property type="match status" value="1"/>
</dbReference>
<keyword evidence="4" id="KW-0677">Repeat</keyword>
<evidence type="ECO:0000256" key="3">
    <source>
        <dbReference type="ARBA" id="ARBA00022723"/>
    </source>
</evidence>
<accession>A0A9W4UHY8</accession>
<dbReference type="InterPro" id="IPR002867">
    <property type="entry name" value="IBR_dom"/>
</dbReference>
<evidence type="ECO:0000256" key="5">
    <source>
        <dbReference type="ARBA" id="ARBA00022771"/>
    </source>
</evidence>
<name>A0A9W4UHY8_9PLEO</name>
<proteinExistence type="predicted"/>